<dbReference type="SUPFAM" id="SSF54106">
    <property type="entry name" value="LysM domain"/>
    <property type="match status" value="3"/>
</dbReference>
<dbReference type="PANTHER" id="PTHR33734">
    <property type="entry name" value="LYSM DOMAIN-CONTAINING GPI-ANCHORED PROTEIN 2"/>
    <property type="match status" value="1"/>
</dbReference>
<protein>
    <submittedName>
        <fullName evidence="2">LysM peptidoglycan-binding domain-containing protein</fullName>
    </submittedName>
</protein>
<dbReference type="Proteomes" id="UP000468766">
    <property type="component" value="Unassembled WGS sequence"/>
</dbReference>
<dbReference type="Gene3D" id="3.10.350.10">
    <property type="entry name" value="LysM domain"/>
    <property type="match status" value="3"/>
</dbReference>
<dbReference type="PROSITE" id="PS51782">
    <property type="entry name" value="LYSM"/>
    <property type="match status" value="3"/>
</dbReference>
<dbReference type="AlphaFoldDB" id="A0A6I0EZI5"/>
<gene>
    <name evidence="2" type="ORF">F9B85_06480</name>
</gene>
<feature type="domain" description="LysM" evidence="1">
    <location>
        <begin position="9"/>
        <end position="57"/>
    </location>
</feature>
<name>A0A6I0EZI5_9FIRM</name>
<evidence type="ECO:0000313" key="3">
    <source>
        <dbReference type="Proteomes" id="UP000468766"/>
    </source>
</evidence>
<dbReference type="Pfam" id="PF01476">
    <property type="entry name" value="LysM"/>
    <property type="match status" value="3"/>
</dbReference>
<dbReference type="InterPro" id="IPR036779">
    <property type="entry name" value="LysM_dom_sf"/>
</dbReference>
<keyword evidence="3" id="KW-1185">Reference proteome</keyword>
<proteinExistence type="predicted"/>
<accession>A0A6I0EZI5</accession>
<dbReference type="PANTHER" id="PTHR33734:SF22">
    <property type="entry name" value="MEMBRANE-BOUND LYTIC MUREIN TRANSGLYCOSYLASE D"/>
    <property type="match status" value="1"/>
</dbReference>
<feature type="domain" description="LysM" evidence="1">
    <location>
        <begin position="67"/>
        <end position="112"/>
    </location>
</feature>
<dbReference type="OrthoDB" id="9811296at2"/>
<evidence type="ECO:0000259" key="1">
    <source>
        <dbReference type="PROSITE" id="PS51782"/>
    </source>
</evidence>
<reference evidence="2 3" key="1">
    <citation type="submission" date="2019-10" db="EMBL/GenBank/DDBJ databases">
        <title>Whole-genome sequence of the extremophile Heliorestis acidaminivorans DSM 24790.</title>
        <authorList>
            <person name="Kyndt J.A."/>
            <person name="Meyer T.E."/>
        </authorList>
    </citation>
    <scope>NUCLEOTIDE SEQUENCE [LARGE SCALE GENOMIC DNA]</scope>
    <source>
        <strain evidence="2 3">DSM 24790</strain>
    </source>
</reference>
<sequence>MPIAQGTYFLYTVLPGDTLYSIGLRFGSSVGPLEQLNAIYPPFTDPGLIFPGQLLIVPYGYNPASQTFLFVRPGDSLYRIANQFSTSVENLVSLNPQIDNPALIYPNELVKLPAQIYIVSPSDSLFNIGRQLGVSIDALIRANRGRPGFSADVLYPGYGLIIPRFEPVIEPQSPLDQLADLLPNQVGFTWYYSGFAEYGHVMTLQAIEREENQYIYRVTGEVDDPSGGEVVGRDFSLSLQYVINGESLLQIKREEAMLDSPFDRLELIRLPLQQGNRWRQEVTDRLGQTFILDSIIEDVREDRGARVYTVRYNQIGSDYYELREIKEGIGVLSFEKLLTLGDQQFPVGYFLYEDMSGL</sequence>
<organism evidence="2 3">
    <name type="scientific">Heliorestis acidaminivorans</name>
    <dbReference type="NCBI Taxonomy" id="553427"/>
    <lineage>
        <taxon>Bacteria</taxon>
        <taxon>Bacillati</taxon>
        <taxon>Bacillota</taxon>
        <taxon>Clostridia</taxon>
        <taxon>Eubacteriales</taxon>
        <taxon>Heliobacteriaceae</taxon>
        <taxon>Heliorestis</taxon>
    </lineage>
</organism>
<feature type="domain" description="LysM" evidence="1">
    <location>
        <begin position="115"/>
        <end position="162"/>
    </location>
</feature>
<evidence type="ECO:0000313" key="2">
    <source>
        <dbReference type="EMBL" id="KAB2952915.1"/>
    </source>
</evidence>
<dbReference type="RefSeq" id="WP_151619574.1">
    <property type="nucleotide sequence ID" value="NZ_WBXO01000004.1"/>
</dbReference>
<comment type="caution">
    <text evidence="2">The sequence shown here is derived from an EMBL/GenBank/DDBJ whole genome shotgun (WGS) entry which is preliminary data.</text>
</comment>
<dbReference type="CDD" id="cd00118">
    <property type="entry name" value="LysM"/>
    <property type="match status" value="3"/>
</dbReference>
<dbReference type="SMART" id="SM00257">
    <property type="entry name" value="LysM"/>
    <property type="match status" value="3"/>
</dbReference>
<dbReference type="EMBL" id="WBXO01000004">
    <property type="protein sequence ID" value="KAB2952915.1"/>
    <property type="molecule type" value="Genomic_DNA"/>
</dbReference>
<dbReference type="InterPro" id="IPR018392">
    <property type="entry name" value="LysM"/>
</dbReference>